<dbReference type="EMBL" id="CP021323">
    <property type="protein sequence ID" value="ARS54511.1"/>
    <property type="molecule type" value="Genomic_DNA"/>
</dbReference>
<proteinExistence type="inferred from homology"/>
<dbReference type="GO" id="GO:0000976">
    <property type="term" value="F:transcription cis-regulatory region binding"/>
    <property type="evidence" value="ECO:0007669"/>
    <property type="project" value="TreeGrafter"/>
</dbReference>
<dbReference type="KEGG" id="kus:B9G99_08835"/>
<dbReference type="RefSeq" id="WP_086623390.1">
    <property type="nucleotide sequence ID" value="NZ_CP021323.1"/>
</dbReference>
<keyword evidence="3" id="KW-0238">DNA-binding</keyword>
<dbReference type="PRINTS" id="PR00039">
    <property type="entry name" value="HTHLYSR"/>
</dbReference>
<dbReference type="SUPFAM" id="SSF46785">
    <property type="entry name" value="Winged helix' DNA-binding domain"/>
    <property type="match status" value="1"/>
</dbReference>
<dbReference type="PANTHER" id="PTHR30126:SF91">
    <property type="entry name" value="LYSR FAMILY TRANSCRIPTIONAL REGULATOR"/>
    <property type="match status" value="1"/>
</dbReference>
<dbReference type="AlphaFoldDB" id="A0A2Z2HL36"/>
<dbReference type="Pfam" id="PF03466">
    <property type="entry name" value="LysR_substrate"/>
    <property type="match status" value="1"/>
</dbReference>
<feature type="domain" description="HTH lysR-type" evidence="5">
    <location>
        <begin position="3"/>
        <end position="60"/>
    </location>
</feature>
<dbReference type="PANTHER" id="PTHR30126">
    <property type="entry name" value="HTH-TYPE TRANSCRIPTIONAL REGULATOR"/>
    <property type="match status" value="1"/>
</dbReference>
<sequence length="303" mass="33200">MTPTLEQLNALVATADTGSFSAAARRLGKAQSLVSTHVANLELDLGLSLFDRSARLPVLTANGARMVEEARGVLARRERFLGVARQLEAHIEPRLSLAIDEFYPEHLIGALMQDFAHQFPGVELEMHFPLLEDVGRMLESGQADLGVICRPQPLFPALETRPLGRVPLRLVCGQSHPLSDEASVTLEALRQHRQLIVATRGQPGSRRAERVGADVWWVESHFVMLELVKHGVGWTLMSDHVIAASPARPSLVTLAAPALERWVALELGWHAGRGLGVAGCWLRDRFLAQPLTPPVPLERGLVP</sequence>
<dbReference type="PROSITE" id="PS50931">
    <property type="entry name" value="HTH_LYSR"/>
    <property type="match status" value="1"/>
</dbReference>
<reference evidence="6 7" key="1">
    <citation type="journal article" date="2017" name="Int. J. Syst. Evol. Microbiol.">
        <title>Kushneria konosiri sp. nov., isolated from the Korean salt-fermented seafood Daemi-jeot.</title>
        <authorList>
            <person name="Yun J.H."/>
            <person name="Park S.K."/>
            <person name="Lee J.Y."/>
            <person name="Jung M.J."/>
            <person name="Bae J.W."/>
        </authorList>
    </citation>
    <scope>NUCLEOTIDE SEQUENCE [LARGE SCALE GENOMIC DNA]</scope>
    <source>
        <strain evidence="6 7">X49</strain>
    </source>
</reference>
<dbReference type="GO" id="GO:0003700">
    <property type="term" value="F:DNA-binding transcription factor activity"/>
    <property type="evidence" value="ECO:0007669"/>
    <property type="project" value="InterPro"/>
</dbReference>
<evidence type="ECO:0000313" key="6">
    <source>
        <dbReference type="EMBL" id="ARS54511.1"/>
    </source>
</evidence>
<evidence type="ECO:0000256" key="3">
    <source>
        <dbReference type="ARBA" id="ARBA00023125"/>
    </source>
</evidence>
<name>A0A2Z2HL36_9GAMM</name>
<evidence type="ECO:0000256" key="1">
    <source>
        <dbReference type="ARBA" id="ARBA00009437"/>
    </source>
</evidence>
<dbReference type="CDD" id="cd05466">
    <property type="entry name" value="PBP2_LTTR_substrate"/>
    <property type="match status" value="1"/>
</dbReference>
<dbReference type="Gene3D" id="3.40.190.290">
    <property type="match status" value="1"/>
</dbReference>
<keyword evidence="2" id="KW-0805">Transcription regulation</keyword>
<evidence type="ECO:0000256" key="4">
    <source>
        <dbReference type="ARBA" id="ARBA00023163"/>
    </source>
</evidence>
<evidence type="ECO:0000313" key="7">
    <source>
        <dbReference type="Proteomes" id="UP000250025"/>
    </source>
</evidence>
<organism evidence="6 7">
    <name type="scientific">Kushneria konosiri</name>
    <dbReference type="NCBI Taxonomy" id="698828"/>
    <lineage>
        <taxon>Bacteria</taxon>
        <taxon>Pseudomonadati</taxon>
        <taxon>Pseudomonadota</taxon>
        <taxon>Gammaproteobacteria</taxon>
        <taxon>Oceanospirillales</taxon>
        <taxon>Halomonadaceae</taxon>
        <taxon>Kushneria</taxon>
    </lineage>
</organism>
<dbReference type="Pfam" id="PF00126">
    <property type="entry name" value="HTH_1"/>
    <property type="match status" value="1"/>
</dbReference>
<dbReference type="Proteomes" id="UP000250025">
    <property type="component" value="Chromosome"/>
</dbReference>
<comment type="similarity">
    <text evidence="1">Belongs to the LysR transcriptional regulatory family.</text>
</comment>
<dbReference type="InterPro" id="IPR036390">
    <property type="entry name" value="WH_DNA-bd_sf"/>
</dbReference>
<dbReference type="SUPFAM" id="SSF53850">
    <property type="entry name" value="Periplasmic binding protein-like II"/>
    <property type="match status" value="1"/>
</dbReference>
<evidence type="ECO:0000259" key="5">
    <source>
        <dbReference type="PROSITE" id="PS50931"/>
    </source>
</evidence>
<dbReference type="OrthoDB" id="196624at2"/>
<dbReference type="Gene3D" id="1.10.10.10">
    <property type="entry name" value="Winged helix-like DNA-binding domain superfamily/Winged helix DNA-binding domain"/>
    <property type="match status" value="1"/>
</dbReference>
<dbReference type="InterPro" id="IPR036388">
    <property type="entry name" value="WH-like_DNA-bd_sf"/>
</dbReference>
<evidence type="ECO:0000256" key="2">
    <source>
        <dbReference type="ARBA" id="ARBA00023015"/>
    </source>
</evidence>
<protein>
    <submittedName>
        <fullName evidence="6">LysR family transcriptional regulator</fullName>
    </submittedName>
</protein>
<keyword evidence="4" id="KW-0804">Transcription</keyword>
<gene>
    <name evidence="6" type="ORF">B9G99_08835</name>
</gene>
<dbReference type="InterPro" id="IPR000847">
    <property type="entry name" value="LysR_HTH_N"/>
</dbReference>
<keyword evidence="7" id="KW-1185">Reference proteome</keyword>
<accession>A0A2Z2HL36</accession>
<dbReference type="InterPro" id="IPR005119">
    <property type="entry name" value="LysR_subst-bd"/>
</dbReference>